<dbReference type="Gene3D" id="1.10.600.10">
    <property type="entry name" value="Farnesyl Diphosphate Synthase"/>
    <property type="match status" value="2"/>
</dbReference>
<organism evidence="3 4">
    <name type="scientific">Actinomadura parmotrematis</name>
    <dbReference type="NCBI Taxonomy" id="2864039"/>
    <lineage>
        <taxon>Bacteria</taxon>
        <taxon>Bacillati</taxon>
        <taxon>Actinomycetota</taxon>
        <taxon>Actinomycetes</taxon>
        <taxon>Streptosporangiales</taxon>
        <taxon>Thermomonosporaceae</taxon>
        <taxon>Actinomadura</taxon>
    </lineage>
</organism>
<dbReference type="SUPFAM" id="SSF48576">
    <property type="entry name" value="Terpenoid synthases"/>
    <property type="match status" value="2"/>
</dbReference>
<name>A0ABS7G1R6_9ACTN</name>
<gene>
    <name evidence="3" type="ORF">K1Y72_30045</name>
</gene>
<evidence type="ECO:0000313" key="3">
    <source>
        <dbReference type="EMBL" id="MBW8486643.1"/>
    </source>
</evidence>
<dbReference type="Proteomes" id="UP000774570">
    <property type="component" value="Unassembled WGS sequence"/>
</dbReference>
<proteinExistence type="predicted"/>
<dbReference type="RefSeq" id="WP_220169880.1">
    <property type="nucleotide sequence ID" value="NZ_JAIBOA010000025.1"/>
</dbReference>
<dbReference type="SFLD" id="SFLDS00005">
    <property type="entry name" value="Isoprenoid_Synthase_Type_I"/>
    <property type="match status" value="1"/>
</dbReference>
<feature type="region of interest" description="Disordered" evidence="2">
    <location>
        <begin position="669"/>
        <end position="692"/>
    </location>
</feature>
<evidence type="ECO:0000256" key="2">
    <source>
        <dbReference type="SAM" id="MobiDB-lite"/>
    </source>
</evidence>
<sequence length="692" mass="76598">MRPFELPDFYLPHPASLNPHLERTRDHSLDWSHRMGVLGPDPEGAPVWDRARYDAHDYALLTAHTHPDAPPAILDLVNDWYVWVFYFDDRFLVRYKKTGDIAGARAHLDRLPAFMPADPADLPAPSNAVERGLADLWRRTVPLMSDGWRERFTESTRDLLMESLWELYNISDGRVPNPVDYIGMRRKVGGAPWSADLVEVAVGAEVPDRVAATRPLRVLKDTFSDGVHLRNDIFSYQRETEEEGEVNNGVLVLERFFDTDPQHAADLTNDLLTSRLKQFENTALTELPPLFEEHRLAPGERADVARYVKGLQDWQAGGHEWHLRSSRYMNDRTGGPARRRGPRVAGRAGHPFASVPPQVGGPFRRPEVTLPYAQRTNPHVEQVRRHVHTWARKTGMLGEAVWDETGFRAADRGGLAALTHPSASGPELDLAAGWQVWAAYARDLFTVLFKERRDLIGAKAFHERLAALMPAGAGAAPAPVGAAERGLADLWARTAPALSPDGRRTLAAAVRDLTGSWLWELVGLLQHRVPDPVDYLEMRRRTSGAAAALAVAELAAARELPAGFRESGPARRLAEAWSDIAALVDDLHHPGETPHAVPAVQAFLRCDAQRAADLVGEVIDARVRQFDRIAATELPALAAEHGVAPAVLDRHLDDLRDLLAGRLAWLGRDAPPPAPSGPRIPAPRPFAISGRQ</sequence>
<evidence type="ECO:0000313" key="4">
    <source>
        <dbReference type="Proteomes" id="UP000774570"/>
    </source>
</evidence>
<comment type="caution">
    <text evidence="3">The sequence shown here is derived from an EMBL/GenBank/DDBJ whole genome shotgun (WGS) entry which is preliminary data.</text>
</comment>
<protein>
    <submittedName>
        <fullName evidence="3">Germacradienol/geosmin synthase</fullName>
    </submittedName>
</protein>
<dbReference type="Pfam" id="PF19086">
    <property type="entry name" value="Terpene_syn_C_2"/>
    <property type="match status" value="2"/>
</dbReference>
<feature type="region of interest" description="Disordered" evidence="2">
    <location>
        <begin position="328"/>
        <end position="360"/>
    </location>
</feature>
<feature type="compositionally biased region" description="Pro residues" evidence="2">
    <location>
        <begin position="670"/>
        <end position="684"/>
    </location>
</feature>
<dbReference type="InterPro" id="IPR008949">
    <property type="entry name" value="Isoprenoid_synthase_dom_sf"/>
</dbReference>
<dbReference type="EMBL" id="JAIBOA010000025">
    <property type="protein sequence ID" value="MBW8486643.1"/>
    <property type="molecule type" value="Genomic_DNA"/>
</dbReference>
<reference evidence="3 4" key="1">
    <citation type="submission" date="2021-07" db="EMBL/GenBank/DDBJ databases">
        <title>Actinomadura sp. PM05-2 isolated from lichen.</title>
        <authorList>
            <person name="Somphong A."/>
            <person name="Phongsopitanun W."/>
            <person name="Tanasupawat S."/>
            <person name="Peongsungnone V."/>
        </authorList>
    </citation>
    <scope>NUCLEOTIDE SEQUENCE [LARGE SCALE GENOMIC DNA]</scope>
    <source>
        <strain evidence="3 4">PM05-2</strain>
    </source>
</reference>
<dbReference type="SFLD" id="SFLDG01020">
    <property type="entry name" value="Terpene_Cyclase_Like_2"/>
    <property type="match status" value="1"/>
</dbReference>
<dbReference type="InterPro" id="IPR034686">
    <property type="entry name" value="Terpene_cyclase-like_2"/>
</dbReference>
<keyword evidence="1" id="KW-0456">Lyase</keyword>
<keyword evidence="4" id="KW-1185">Reference proteome</keyword>
<evidence type="ECO:0000256" key="1">
    <source>
        <dbReference type="ARBA" id="ARBA00023239"/>
    </source>
</evidence>
<accession>A0ABS7G1R6</accession>